<keyword evidence="2" id="KW-1185">Reference proteome</keyword>
<dbReference type="EMBL" id="JAANNW010000013">
    <property type="protein sequence ID" value="NUV75679.1"/>
    <property type="molecule type" value="Genomic_DNA"/>
</dbReference>
<accession>A0ACC7Y1G8</accession>
<comment type="caution">
    <text evidence="1">The sequence shown here is derived from an EMBL/GenBank/DDBJ whole genome shotgun (WGS) entry which is preliminary data.</text>
</comment>
<gene>
    <name evidence="1" type="ORF">G6W56_16220</name>
</gene>
<organism evidence="1 2">
    <name type="scientific">Streptomyces fungicidicus</name>
    <dbReference type="NCBI Taxonomy" id="68203"/>
    <lineage>
        <taxon>Bacteria</taxon>
        <taxon>Bacillati</taxon>
        <taxon>Actinomycetota</taxon>
        <taxon>Actinomycetes</taxon>
        <taxon>Kitasatosporales</taxon>
        <taxon>Streptomycetaceae</taxon>
        <taxon>Streptomyces</taxon>
    </lineage>
</organism>
<name>A0ACC7Y1G8_9ACTN</name>
<protein>
    <submittedName>
        <fullName evidence="1">Uncharacterized protein</fullName>
    </submittedName>
</protein>
<dbReference type="Proteomes" id="UP000556843">
    <property type="component" value="Unassembled WGS sequence"/>
</dbReference>
<sequence>MTPNRRPVVLAAAVATALGLGATALTLPAVAAEAPRAGAPVMDLSDGTLDWGVKESFRRYVNGGGTITTSGGATQADGNGPFTFVGGTGKYHEAGDHGVNVAFGGSVQFAYPTHGFTITIDDLKVVTVGNTGFIKADVTLNDDTRDDIDLATVDLAAATKGDSRTELVYEDIPTTLTADGAKAFNGMYKAGDALDPATLSVKSTPATTAPPTEGPTDEPTDGPTEKPTEKPTGKPTEKPTGKPTTEPTGKPTAEPTGKPTAEPAGKPSPGDSQEPGQVAKGTLAWGVKESFRRYIAAGGSATVAGGAKDNGNGYDFPYAKADLDAEARKLSASFDGSVRFTYPSHGIDMKFSDVKVEAAGNKGTLSVDVTTDRGTEDDVAFATLDLTGVSYEAKDDVVRLEKVPAAFTADGAAVFANDTTGSMYEEGEAIDPVTLSLGLTDDAQLPGGSGGSGGSGTGGSGTGGAGGTGSVGSGTVGQTGGTGALASTGAGVNAGALAGAAALVVAAGAGVVVAARRRNAAGDAAG</sequence>
<evidence type="ECO:0000313" key="1">
    <source>
        <dbReference type="EMBL" id="NUV75679.1"/>
    </source>
</evidence>
<evidence type="ECO:0000313" key="2">
    <source>
        <dbReference type="Proteomes" id="UP000556843"/>
    </source>
</evidence>
<reference evidence="1" key="1">
    <citation type="submission" date="2020-03" db="EMBL/GenBank/DDBJ databases">
        <title>Complete genome sequence of sixteen Streptomyces strains facilitates identification of candidate genes involved in plant growth-promotion in grain legumes and cereals.</title>
        <authorList>
            <person name="Gopalakrishnan S."/>
            <person name="Thakur V."/>
            <person name="Saxena R."/>
            <person name="Vadlamudi S."/>
            <person name="Purohit S."/>
            <person name="Kumar V."/>
            <person name="Rathore A."/>
            <person name="Chitikineni A."/>
            <person name="Varshney R.K."/>
        </authorList>
    </citation>
    <scope>NUCLEOTIDE SEQUENCE</scope>
    <source>
        <strain evidence="1">CAI-93</strain>
    </source>
</reference>
<proteinExistence type="predicted"/>